<dbReference type="EMBL" id="CAJOBH010098562">
    <property type="protein sequence ID" value="CAF4601297.1"/>
    <property type="molecule type" value="Genomic_DNA"/>
</dbReference>
<proteinExistence type="predicted"/>
<organism evidence="1 5">
    <name type="scientific">Rotaria magnacalcarata</name>
    <dbReference type="NCBI Taxonomy" id="392030"/>
    <lineage>
        <taxon>Eukaryota</taxon>
        <taxon>Metazoa</taxon>
        <taxon>Spiralia</taxon>
        <taxon>Gnathifera</taxon>
        <taxon>Rotifera</taxon>
        <taxon>Eurotatoria</taxon>
        <taxon>Bdelloidea</taxon>
        <taxon>Philodinida</taxon>
        <taxon>Philodinidae</taxon>
        <taxon>Rotaria</taxon>
    </lineage>
</organism>
<comment type="caution">
    <text evidence="1">The sequence shown here is derived from an EMBL/GenBank/DDBJ whole genome shotgun (WGS) entry which is preliminary data.</text>
</comment>
<dbReference type="EMBL" id="CAJOBH010144879">
    <property type="protein sequence ID" value="CAF4821845.1"/>
    <property type="molecule type" value="Genomic_DNA"/>
</dbReference>
<dbReference type="EMBL" id="CAJOBJ010155969">
    <property type="protein sequence ID" value="CAF4826856.1"/>
    <property type="molecule type" value="Genomic_DNA"/>
</dbReference>
<dbReference type="Proteomes" id="UP000681720">
    <property type="component" value="Unassembled WGS sequence"/>
</dbReference>
<evidence type="ECO:0000313" key="1">
    <source>
        <dbReference type="EMBL" id="CAF4601297.1"/>
    </source>
</evidence>
<evidence type="ECO:0000313" key="4">
    <source>
        <dbReference type="EMBL" id="CAF4936257.1"/>
    </source>
</evidence>
<dbReference type="AlphaFoldDB" id="A0A8S2Z1P1"/>
<feature type="non-terminal residue" evidence="1">
    <location>
        <position position="1"/>
    </location>
</feature>
<evidence type="ECO:0000313" key="3">
    <source>
        <dbReference type="EMBL" id="CAF4826856.1"/>
    </source>
</evidence>
<accession>A0A8S2Z1P1</accession>
<sequence>TITAQLQAKDVETNSQPTVTASQIMNNPLTQVSYLGGTIAPTTVAAALSAASYGGASAVTSS</sequence>
<evidence type="ECO:0000313" key="5">
    <source>
        <dbReference type="Proteomes" id="UP000681967"/>
    </source>
</evidence>
<gene>
    <name evidence="1" type="ORF">BYL167_LOCUS40142</name>
    <name evidence="2" type="ORF">BYL167_LOCUS49029</name>
    <name evidence="3" type="ORF">GIL414_LOCUS48263</name>
    <name evidence="4" type="ORF">GIL414_LOCUS53575</name>
</gene>
<name>A0A8S2Z1P1_9BILA</name>
<dbReference type="Proteomes" id="UP000681967">
    <property type="component" value="Unassembled WGS sequence"/>
</dbReference>
<dbReference type="EMBL" id="CAJOBJ010186009">
    <property type="protein sequence ID" value="CAF4936257.1"/>
    <property type="molecule type" value="Genomic_DNA"/>
</dbReference>
<reference evidence="1" key="1">
    <citation type="submission" date="2021-02" db="EMBL/GenBank/DDBJ databases">
        <authorList>
            <person name="Nowell W R."/>
        </authorList>
    </citation>
    <scope>NUCLEOTIDE SEQUENCE</scope>
</reference>
<evidence type="ECO:0000313" key="2">
    <source>
        <dbReference type="EMBL" id="CAF4821845.1"/>
    </source>
</evidence>
<feature type="non-terminal residue" evidence="1">
    <location>
        <position position="62"/>
    </location>
</feature>
<protein>
    <submittedName>
        <fullName evidence="1">Uncharacterized protein</fullName>
    </submittedName>
</protein>